<comment type="pathway">
    <text evidence="2">Lipid metabolism; sphingolipid metabolism.</text>
</comment>
<dbReference type="InterPro" id="IPR016439">
    <property type="entry name" value="Lag1/Lac1-like"/>
</dbReference>
<sequence>MKNLIKEFIASNIFYTMPCVFFLLIVRNALEKYCFQRIAICCGLTHKNNKIYRFNRSCWHLFYYLMAVMHTAIVLHDKPWMKDDAHFWTFHEHRMTTDVWFLVVLNLSYFFSLIIKLLTTKIRKDFAENMVHHIIAILLIFQAIFMNLYHVASFTILILFPSDIFLELAKILIYLKYDIPSKVCFVLFSIVWVIMRLILYPMWIVYPSMLYSYEIVGPILYYINVIVFGSLMVLYLFWTYKIYLMDKRLIFEKILEDYRSDDDDYDAKFNKNR</sequence>
<dbReference type="PROSITE" id="PS50922">
    <property type="entry name" value="TLC"/>
    <property type="match status" value="1"/>
</dbReference>
<dbReference type="PANTHER" id="PTHR12560">
    <property type="entry name" value="LONGEVITY ASSURANCE FACTOR 1 LAG1"/>
    <property type="match status" value="1"/>
</dbReference>
<dbReference type="GO" id="GO:0016020">
    <property type="term" value="C:membrane"/>
    <property type="evidence" value="ECO:0007669"/>
    <property type="project" value="UniProtKB-SubCell"/>
</dbReference>
<gene>
    <name evidence="10" type="ORF">PHYEVI_LOCUS5898</name>
</gene>
<feature type="transmembrane region" description="Helical" evidence="8">
    <location>
        <begin position="12"/>
        <end position="30"/>
    </location>
</feature>
<feature type="transmembrane region" description="Helical" evidence="8">
    <location>
        <begin position="57"/>
        <end position="75"/>
    </location>
</feature>
<comment type="subcellular location">
    <subcellularLocation>
        <location evidence="1">Membrane</location>
        <topology evidence="1">Multi-pass membrane protein</topology>
    </subcellularLocation>
</comment>
<evidence type="ECO:0000256" key="2">
    <source>
        <dbReference type="ARBA" id="ARBA00004760"/>
    </source>
</evidence>
<accession>A0A9N9XRU1</accession>
<keyword evidence="6 7" id="KW-0472">Membrane</keyword>
<evidence type="ECO:0000256" key="1">
    <source>
        <dbReference type="ARBA" id="ARBA00004141"/>
    </source>
</evidence>
<comment type="pathway">
    <text evidence="3">Sphingolipid metabolism.</text>
</comment>
<dbReference type="OrthoDB" id="537032at2759"/>
<evidence type="ECO:0000256" key="7">
    <source>
        <dbReference type="PROSITE-ProRule" id="PRU00205"/>
    </source>
</evidence>
<dbReference type="EMBL" id="OU900095">
    <property type="protein sequence ID" value="CAG9859524.1"/>
    <property type="molecule type" value="Genomic_DNA"/>
</dbReference>
<evidence type="ECO:0000256" key="8">
    <source>
        <dbReference type="SAM" id="Phobius"/>
    </source>
</evidence>
<dbReference type="AlphaFoldDB" id="A0A9N9XRU1"/>
<evidence type="ECO:0000256" key="6">
    <source>
        <dbReference type="ARBA" id="ARBA00023136"/>
    </source>
</evidence>
<dbReference type="PIRSF" id="PIRSF005225">
    <property type="entry name" value="LAG1_LAC1"/>
    <property type="match status" value="1"/>
</dbReference>
<evidence type="ECO:0000256" key="5">
    <source>
        <dbReference type="ARBA" id="ARBA00022989"/>
    </source>
</evidence>
<protein>
    <recommendedName>
        <fullName evidence="9">TLC domain-containing protein</fullName>
    </recommendedName>
</protein>
<evidence type="ECO:0000256" key="3">
    <source>
        <dbReference type="ARBA" id="ARBA00004991"/>
    </source>
</evidence>
<feature type="transmembrane region" description="Helical" evidence="8">
    <location>
        <begin position="130"/>
        <end position="148"/>
    </location>
</feature>
<evidence type="ECO:0000259" key="9">
    <source>
        <dbReference type="PROSITE" id="PS50922"/>
    </source>
</evidence>
<dbReference type="InterPro" id="IPR006634">
    <property type="entry name" value="TLC-dom"/>
</dbReference>
<evidence type="ECO:0000313" key="10">
    <source>
        <dbReference type="EMBL" id="CAG9859524.1"/>
    </source>
</evidence>
<dbReference type="GO" id="GO:0050291">
    <property type="term" value="F:sphingosine N-acyltransferase activity"/>
    <property type="evidence" value="ECO:0007669"/>
    <property type="project" value="InterPro"/>
</dbReference>
<keyword evidence="11" id="KW-1185">Reference proteome</keyword>
<proteinExistence type="predicted"/>
<feature type="domain" description="TLC" evidence="9">
    <location>
        <begin position="52"/>
        <end position="251"/>
    </location>
</feature>
<dbReference type="SMART" id="SM00724">
    <property type="entry name" value="TLC"/>
    <property type="match status" value="1"/>
</dbReference>
<organism evidence="10 11">
    <name type="scientific">Phyllotreta striolata</name>
    <name type="common">Striped flea beetle</name>
    <name type="synonym">Crioceris striolata</name>
    <dbReference type="NCBI Taxonomy" id="444603"/>
    <lineage>
        <taxon>Eukaryota</taxon>
        <taxon>Metazoa</taxon>
        <taxon>Ecdysozoa</taxon>
        <taxon>Arthropoda</taxon>
        <taxon>Hexapoda</taxon>
        <taxon>Insecta</taxon>
        <taxon>Pterygota</taxon>
        <taxon>Neoptera</taxon>
        <taxon>Endopterygota</taxon>
        <taxon>Coleoptera</taxon>
        <taxon>Polyphaga</taxon>
        <taxon>Cucujiformia</taxon>
        <taxon>Chrysomeloidea</taxon>
        <taxon>Chrysomelidae</taxon>
        <taxon>Galerucinae</taxon>
        <taxon>Alticini</taxon>
        <taxon>Phyllotreta</taxon>
    </lineage>
</organism>
<dbReference type="GO" id="GO:0046513">
    <property type="term" value="P:ceramide biosynthetic process"/>
    <property type="evidence" value="ECO:0007669"/>
    <property type="project" value="InterPro"/>
</dbReference>
<dbReference type="PANTHER" id="PTHR12560:SF0">
    <property type="entry name" value="LD18904P"/>
    <property type="match status" value="1"/>
</dbReference>
<feature type="transmembrane region" description="Helical" evidence="8">
    <location>
        <begin position="99"/>
        <end position="118"/>
    </location>
</feature>
<evidence type="ECO:0000313" key="11">
    <source>
        <dbReference type="Proteomes" id="UP001153712"/>
    </source>
</evidence>
<feature type="transmembrane region" description="Helical" evidence="8">
    <location>
        <begin position="154"/>
        <end position="173"/>
    </location>
</feature>
<feature type="transmembrane region" description="Helical" evidence="8">
    <location>
        <begin position="218"/>
        <end position="238"/>
    </location>
</feature>
<evidence type="ECO:0000256" key="4">
    <source>
        <dbReference type="ARBA" id="ARBA00022692"/>
    </source>
</evidence>
<keyword evidence="4 7" id="KW-0812">Transmembrane</keyword>
<reference evidence="10" key="1">
    <citation type="submission" date="2022-01" db="EMBL/GenBank/DDBJ databases">
        <authorList>
            <person name="King R."/>
        </authorList>
    </citation>
    <scope>NUCLEOTIDE SEQUENCE</scope>
</reference>
<dbReference type="Pfam" id="PF03798">
    <property type="entry name" value="TRAM_LAG1_CLN8"/>
    <property type="match status" value="1"/>
</dbReference>
<name>A0A9N9XRU1_PHYSR</name>
<keyword evidence="5 8" id="KW-1133">Transmembrane helix</keyword>
<feature type="transmembrane region" description="Helical" evidence="8">
    <location>
        <begin position="185"/>
        <end position="206"/>
    </location>
</feature>
<dbReference type="Proteomes" id="UP001153712">
    <property type="component" value="Chromosome 2"/>
</dbReference>